<dbReference type="InterPro" id="IPR008181">
    <property type="entry name" value="dUTPase"/>
</dbReference>
<dbReference type="RefSeq" id="WP_103262545.1">
    <property type="nucleotide sequence ID" value="NZ_PPEL01000005.1"/>
</dbReference>
<dbReference type="GO" id="GO:0046081">
    <property type="term" value="P:dUTP catabolic process"/>
    <property type="evidence" value="ECO:0007669"/>
    <property type="project" value="InterPro"/>
</dbReference>
<dbReference type="NCBIfam" id="NF001862">
    <property type="entry name" value="PRK00601.1"/>
    <property type="match status" value="1"/>
</dbReference>
<protein>
    <recommendedName>
        <fullName evidence="8">Deoxyuridine 5'-triphosphate nucleotidohydrolase</fullName>
        <shortName evidence="8">dUTPase</shortName>
        <ecNumber evidence="8">3.6.1.23</ecNumber>
    </recommendedName>
    <alternativeName>
        <fullName evidence="8">dUTP pyrophosphatase</fullName>
    </alternativeName>
</protein>
<dbReference type="GO" id="GO:0004170">
    <property type="term" value="F:dUTP diphosphatase activity"/>
    <property type="evidence" value="ECO:0007669"/>
    <property type="project" value="UniProtKB-UniRule"/>
</dbReference>
<feature type="binding site" evidence="8">
    <location>
        <position position="79"/>
    </location>
    <ligand>
        <name>substrate</name>
    </ligand>
</feature>
<dbReference type="CDD" id="cd07557">
    <property type="entry name" value="trimeric_dUTPase"/>
    <property type="match status" value="1"/>
</dbReference>
<dbReference type="InterPro" id="IPR033704">
    <property type="entry name" value="dUTPase_trimeric"/>
</dbReference>
<keyword evidence="4 8" id="KW-0378">Hydrolase</keyword>
<evidence type="ECO:0000256" key="4">
    <source>
        <dbReference type="ARBA" id="ARBA00022801"/>
    </source>
</evidence>
<evidence type="ECO:0000256" key="5">
    <source>
        <dbReference type="ARBA" id="ARBA00022842"/>
    </source>
</evidence>
<evidence type="ECO:0000256" key="6">
    <source>
        <dbReference type="ARBA" id="ARBA00023080"/>
    </source>
</evidence>
<evidence type="ECO:0000256" key="2">
    <source>
        <dbReference type="ARBA" id="ARBA00006581"/>
    </source>
</evidence>
<dbReference type="PANTHER" id="PTHR11241">
    <property type="entry name" value="DEOXYURIDINE 5'-TRIPHOSPHATE NUCLEOTIDOHYDROLASE"/>
    <property type="match status" value="1"/>
</dbReference>
<keyword evidence="11" id="KW-1185">Reference proteome</keyword>
<feature type="binding site" evidence="8">
    <location>
        <begin position="83"/>
        <end position="85"/>
    </location>
    <ligand>
        <name>substrate</name>
    </ligand>
</feature>
<dbReference type="SUPFAM" id="SSF51283">
    <property type="entry name" value="dUTPase-like"/>
    <property type="match status" value="1"/>
</dbReference>
<name>A0A2K2U7F9_9ACTN</name>
<dbReference type="Proteomes" id="UP000236488">
    <property type="component" value="Unassembled WGS sequence"/>
</dbReference>
<evidence type="ECO:0000256" key="7">
    <source>
        <dbReference type="ARBA" id="ARBA00047686"/>
    </source>
</evidence>
<gene>
    <name evidence="8" type="primary">dut</name>
    <name evidence="10" type="ORF">C2L80_02290</name>
</gene>
<comment type="cofactor">
    <cofactor evidence="1 8">
        <name>Mg(2+)</name>
        <dbReference type="ChEBI" id="CHEBI:18420"/>
    </cofactor>
</comment>
<keyword evidence="6 8" id="KW-0546">Nucleotide metabolism</keyword>
<dbReference type="Gene3D" id="2.70.40.10">
    <property type="match status" value="1"/>
</dbReference>
<keyword evidence="3 8" id="KW-0479">Metal-binding</keyword>
<evidence type="ECO:0000313" key="10">
    <source>
        <dbReference type="EMBL" id="PNV66265.1"/>
    </source>
</evidence>
<dbReference type="PANTHER" id="PTHR11241:SF0">
    <property type="entry name" value="DEOXYURIDINE 5'-TRIPHOSPHATE NUCLEOTIDOHYDROLASE"/>
    <property type="match status" value="1"/>
</dbReference>
<evidence type="ECO:0000256" key="3">
    <source>
        <dbReference type="ARBA" id="ARBA00022723"/>
    </source>
</evidence>
<dbReference type="HAMAP" id="MF_00116">
    <property type="entry name" value="dUTPase_bact"/>
    <property type="match status" value="1"/>
</dbReference>
<dbReference type="UniPathway" id="UPA00610">
    <property type="reaction ID" value="UER00666"/>
</dbReference>
<keyword evidence="5 8" id="KW-0460">Magnesium</keyword>
<dbReference type="FunFam" id="2.70.40.10:FF:000008">
    <property type="entry name" value="Deoxyuridine 5'-triphosphate nucleotidohydrolase"/>
    <property type="match status" value="1"/>
</dbReference>
<evidence type="ECO:0000259" key="9">
    <source>
        <dbReference type="Pfam" id="PF00692"/>
    </source>
</evidence>
<comment type="similarity">
    <text evidence="2 8">Belongs to the dUTPase family.</text>
</comment>
<reference evidence="10 11" key="1">
    <citation type="journal article" date="2018" name="Int. J. Syst. Evol. Microbiol.">
        <title>Rubneribacter badeniensis gen. nov., sp. nov. and Enteroscipio rubneri gen. nov., sp. nov., new members of the Eggerthellaceae isolated from human faeces.</title>
        <authorList>
            <person name="Danylec N."/>
            <person name="Gobl A."/>
            <person name="Stoll D.A."/>
            <person name="Hetzer B."/>
            <person name="Kulling S.E."/>
            <person name="Huch M."/>
        </authorList>
    </citation>
    <scope>NUCLEOTIDE SEQUENCE [LARGE SCALE GENOMIC DNA]</scope>
    <source>
        <strain evidence="10 11">ResAG-85</strain>
    </source>
</reference>
<dbReference type="InterPro" id="IPR029054">
    <property type="entry name" value="dUTPase-like"/>
</dbReference>
<comment type="caution">
    <text evidence="10">The sequence shown here is derived from an EMBL/GenBank/DDBJ whole genome shotgun (WGS) entry which is preliminary data.</text>
</comment>
<dbReference type="EMBL" id="PPEL01000005">
    <property type="protein sequence ID" value="PNV66265.1"/>
    <property type="molecule type" value="Genomic_DNA"/>
</dbReference>
<accession>A0A2K2U7F9</accession>
<dbReference type="GO" id="GO:0000287">
    <property type="term" value="F:magnesium ion binding"/>
    <property type="evidence" value="ECO:0007669"/>
    <property type="project" value="UniProtKB-UniRule"/>
</dbReference>
<evidence type="ECO:0000313" key="11">
    <source>
        <dbReference type="Proteomes" id="UP000236488"/>
    </source>
</evidence>
<comment type="catalytic activity">
    <reaction evidence="7 8">
        <text>dUTP + H2O = dUMP + diphosphate + H(+)</text>
        <dbReference type="Rhea" id="RHEA:10248"/>
        <dbReference type="ChEBI" id="CHEBI:15377"/>
        <dbReference type="ChEBI" id="CHEBI:15378"/>
        <dbReference type="ChEBI" id="CHEBI:33019"/>
        <dbReference type="ChEBI" id="CHEBI:61555"/>
        <dbReference type="ChEBI" id="CHEBI:246422"/>
        <dbReference type="EC" id="3.6.1.23"/>
    </reaction>
</comment>
<sequence length="149" mass="15816">MTAPLRVPLRALDPDLPLPAYAYAGDAGVDLRSTRDDVLQPFERRLVPCGVALALPRGYAGFVLPRSGLAAKHGVSLVNAPGLIDSDYRGEICAVLVNLDPREPFAIKRGDRIAQLVIMPVPPVSFEATADLPDTERGFGGFGSSGMGF</sequence>
<dbReference type="InterPro" id="IPR036157">
    <property type="entry name" value="dUTPase-like_sf"/>
</dbReference>
<evidence type="ECO:0000256" key="8">
    <source>
        <dbReference type="HAMAP-Rule" id="MF_00116"/>
    </source>
</evidence>
<feature type="domain" description="dUTPase-like" evidence="9">
    <location>
        <begin position="17"/>
        <end position="146"/>
    </location>
</feature>
<dbReference type="EC" id="3.6.1.23" evidence="8"/>
<comment type="caution">
    <text evidence="8">Lacks conserved residue(s) required for the propagation of feature annotation.</text>
</comment>
<dbReference type="Pfam" id="PF00692">
    <property type="entry name" value="dUTPase"/>
    <property type="match status" value="1"/>
</dbReference>
<feature type="binding site" evidence="8">
    <location>
        <begin position="66"/>
        <end position="68"/>
    </location>
    <ligand>
        <name>substrate</name>
    </ligand>
</feature>
<proteinExistence type="inferred from homology"/>
<evidence type="ECO:0000256" key="1">
    <source>
        <dbReference type="ARBA" id="ARBA00001946"/>
    </source>
</evidence>
<comment type="pathway">
    <text evidence="8">Pyrimidine metabolism; dUMP biosynthesis; dUMP from dCTP (dUTP route): step 2/2.</text>
</comment>
<comment type="function">
    <text evidence="8">This enzyme is involved in nucleotide metabolism: it produces dUMP, the immediate precursor of thymidine nucleotides and it decreases the intracellular concentration of dUTP so that uracil cannot be incorporated into DNA.</text>
</comment>
<dbReference type="GO" id="GO:0006226">
    <property type="term" value="P:dUMP biosynthetic process"/>
    <property type="evidence" value="ECO:0007669"/>
    <property type="project" value="UniProtKB-UniRule"/>
</dbReference>
<dbReference type="AlphaFoldDB" id="A0A2K2U7F9"/>
<dbReference type="NCBIfam" id="TIGR00576">
    <property type="entry name" value="dut"/>
    <property type="match status" value="1"/>
</dbReference>
<organism evidence="10 11">
    <name type="scientific">Rubneribacter badeniensis</name>
    <dbReference type="NCBI Taxonomy" id="2070688"/>
    <lineage>
        <taxon>Bacteria</taxon>
        <taxon>Bacillati</taxon>
        <taxon>Actinomycetota</taxon>
        <taxon>Coriobacteriia</taxon>
        <taxon>Eggerthellales</taxon>
        <taxon>Eggerthellaceae</taxon>
        <taxon>Rubneribacter</taxon>
    </lineage>
</organism>